<sequence>MMFGEDAGLQRLGRGKGNVWNYQNSKESTGAMRDVCVCVIKAPNLSNYRKVNNPYSAAFMSTGKHPAPNRPKPNPLVLPSTPHYQKLSHRSTFSKNSDNSSIDIVFTKRSSASGAHLASRMSGSGSPSTLSPCSSLQHAAHPHTKDSHQHALRCKATSHSHSSGSNLVSLGKHEARRDSEGLFGRT</sequence>
<dbReference type="EMBL" id="MU070297">
    <property type="protein sequence ID" value="KAF5828486.1"/>
    <property type="molecule type" value="Genomic_DNA"/>
</dbReference>
<accession>A0ABQ7G1J8</accession>
<dbReference type="Proteomes" id="UP000815325">
    <property type="component" value="Unassembled WGS sequence"/>
</dbReference>
<protein>
    <recommendedName>
        <fullName evidence="4">Encoded protein</fullName>
    </recommendedName>
</protein>
<comment type="caution">
    <text evidence="2">The sequence shown here is derived from an EMBL/GenBank/DDBJ whole genome shotgun (WGS) entry which is preliminary data.</text>
</comment>
<feature type="compositionally biased region" description="Low complexity" evidence="1">
    <location>
        <begin position="122"/>
        <end position="136"/>
    </location>
</feature>
<evidence type="ECO:0000313" key="2">
    <source>
        <dbReference type="EMBL" id="KAF5828486.1"/>
    </source>
</evidence>
<reference evidence="2" key="1">
    <citation type="submission" date="2017-08" db="EMBL/GenBank/DDBJ databases">
        <authorList>
            <person name="Polle J.E."/>
            <person name="Barry K."/>
            <person name="Cushman J."/>
            <person name="Schmutz J."/>
            <person name="Tran D."/>
            <person name="Hathwaick L.T."/>
            <person name="Yim W.C."/>
            <person name="Jenkins J."/>
            <person name="Mckie-Krisberg Z.M."/>
            <person name="Prochnik S."/>
            <person name="Lindquist E."/>
            <person name="Dockter R.B."/>
            <person name="Adam C."/>
            <person name="Molina H."/>
            <person name="Bunkerborg J."/>
            <person name="Jin E."/>
            <person name="Buchheim M."/>
            <person name="Magnuson J."/>
        </authorList>
    </citation>
    <scope>NUCLEOTIDE SEQUENCE</scope>
    <source>
        <strain evidence="2">CCAP 19/18</strain>
    </source>
</reference>
<organism evidence="2 3">
    <name type="scientific">Dunaliella salina</name>
    <name type="common">Green alga</name>
    <name type="synonym">Protococcus salinus</name>
    <dbReference type="NCBI Taxonomy" id="3046"/>
    <lineage>
        <taxon>Eukaryota</taxon>
        <taxon>Viridiplantae</taxon>
        <taxon>Chlorophyta</taxon>
        <taxon>core chlorophytes</taxon>
        <taxon>Chlorophyceae</taxon>
        <taxon>CS clade</taxon>
        <taxon>Chlamydomonadales</taxon>
        <taxon>Dunaliellaceae</taxon>
        <taxon>Dunaliella</taxon>
    </lineage>
</organism>
<gene>
    <name evidence="2" type="ORF">DUNSADRAFT_17563</name>
</gene>
<feature type="compositionally biased region" description="Basic and acidic residues" evidence="1">
    <location>
        <begin position="171"/>
        <end position="180"/>
    </location>
</feature>
<evidence type="ECO:0008006" key="4">
    <source>
        <dbReference type="Google" id="ProtNLM"/>
    </source>
</evidence>
<evidence type="ECO:0000256" key="1">
    <source>
        <dbReference type="SAM" id="MobiDB-lite"/>
    </source>
</evidence>
<feature type="region of interest" description="Disordered" evidence="1">
    <location>
        <begin position="116"/>
        <end position="186"/>
    </location>
</feature>
<name>A0ABQ7G1J8_DUNSA</name>
<proteinExistence type="predicted"/>
<feature type="compositionally biased region" description="Low complexity" evidence="1">
    <location>
        <begin position="159"/>
        <end position="170"/>
    </location>
</feature>
<evidence type="ECO:0000313" key="3">
    <source>
        <dbReference type="Proteomes" id="UP000815325"/>
    </source>
</evidence>
<keyword evidence="3" id="KW-1185">Reference proteome</keyword>